<dbReference type="GO" id="GO:0004252">
    <property type="term" value="F:serine-type endopeptidase activity"/>
    <property type="evidence" value="ECO:0007669"/>
    <property type="project" value="InterPro"/>
</dbReference>
<evidence type="ECO:0000256" key="3">
    <source>
        <dbReference type="ARBA" id="ARBA00022825"/>
    </source>
</evidence>
<comment type="similarity">
    <text evidence="5">Belongs to the peptidase S1 family. CLIP subfamily.</text>
</comment>
<dbReference type="PRINTS" id="PR00722">
    <property type="entry name" value="CHYMOTRYPSIN"/>
</dbReference>
<dbReference type="CDD" id="cd00190">
    <property type="entry name" value="Tryp_SPc"/>
    <property type="match status" value="1"/>
</dbReference>
<name>A0A182FUP7_ANOAL</name>
<evidence type="ECO:0000313" key="7">
    <source>
        <dbReference type="Proteomes" id="UP000069272"/>
    </source>
</evidence>
<dbReference type="GO" id="GO:0006508">
    <property type="term" value="P:proteolysis"/>
    <property type="evidence" value="ECO:0007669"/>
    <property type="project" value="UniProtKB-KW"/>
</dbReference>
<dbReference type="GeneID" id="118465380"/>
<dbReference type="KEGG" id="aali:118465380"/>
<dbReference type="RefSeq" id="XP_035789467.1">
    <property type="nucleotide sequence ID" value="XM_035933574.1"/>
</dbReference>
<dbReference type="InterPro" id="IPR050430">
    <property type="entry name" value="Peptidase_S1"/>
</dbReference>
<dbReference type="InterPro" id="IPR001314">
    <property type="entry name" value="Peptidase_S1A"/>
</dbReference>
<dbReference type="FunFam" id="2.40.10.10:FF:000068">
    <property type="entry name" value="transmembrane protease serine 2"/>
    <property type="match status" value="1"/>
</dbReference>
<dbReference type="VEuPathDB" id="VectorBase:AALB20_037676"/>
<dbReference type="VEuPathDB" id="VectorBase:AALB010282"/>
<keyword evidence="1" id="KW-0645">Protease</keyword>
<accession>A0A182FUP7</accession>
<dbReference type="InterPro" id="IPR043504">
    <property type="entry name" value="Peptidase_S1_PA_chymotrypsin"/>
</dbReference>
<organism evidence="6 7">
    <name type="scientific">Anopheles albimanus</name>
    <name type="common">New world malaria mosquito</name>
    <dbReference type="NCBI Taxonomy" id="7167"/>
    <lineage>
        <taxon>Eukaryota</taxon>
        <taxon>Metazoa</taxon>
        <taxon>Ecdysozoa</taxon>
        <taxon>Arthropoda</taxon>
        <taxon>Hexapoda</taxon>
        <taxon>Insecta</taxon>
        <taxon>Pterygota</taxon>
        <taxon>Neoptera</taxon>
        <taxon>Endopterygota</taxon>
        <taxon>Diptera</taxon>
        <taxon>Nematocera</taxon>
        <taxon>Culicoidea</taxon>
        <taxon>Culicidae</taxon>
        <taxon>Anophelinae</taxon>
        <taxon>Anopheles</taxon>
    </lineage>
</organism>
<dbReference type="PROSITE" id="PS00134">
    <property type="entry name" value="TRYPSIN_HIS"/>
    <property type="match status" value="1"/>
</dbReference>
<keyword evidence="2" id="KW-0378">Hydrolase</keyword>
<dbReference type="Pfam" id="PF00089">
    <property type="entry name" value="Trypsin"/>
    <property type="match status" value="1"/>
</dbReference>
<evidence type="ECO:0000313" key="6">
    <source>
        <dbReference type="EnsemblMetazoa" id="AALB010282-PA"/>
    </source>
</evidence>
<proteinExistence type="inferred from homology"/>
<evidence type="ECO:0000256" key="2">
    <source>
        <dbReference type="ARBA" id="ARBA00022801"/>
    </source>
</evidence>
<dbReference type="InterPro" id="IPR001254">
    <property type="entry name" value="Trypsin_dom"/>
</dbReference>
<evidence type="ECO:0000256" key="4">
    <source>
        <dbReference type="ARBA" id="ARBA00023157"/>
    </source>
</evidence>
<evidence type="ECO:0000256" key="1">
    <source>
        <dbReference type="ARBA" id="ARBA00022670"/>
    </source>
</evidence>
<dbReference type="SUPFAM" id="SSF50494">
    <property type="entry name" value="Trypsin-like serine proteases"/>
    <property type="match status" value="1"/>
</dbReference>
<evidence type="ECO:0000256" key="5">
    <source>
        <dbReference type="ARBA" id="ARBA00024195"/>
    </source>
</evidence>
<keyword evidence="4" id="KW-1015">Disulfide bond</keyword>
<reference evidence="6" key="2">
    <citation type="submission" date="2022-08" db="UniProtKB">
        <authorList>
            <consortium name="EnsemblMetazoa"/>
        </authorList>
    </citation>
    <scope>IDENTIFICATION</scope>
    <source>
        <strain evidence="6">STECLA/ALBI9_A</strain>
    </source>
</reference>
<protein>
    <submittedName>
        <fullName evidence="6">Uncharacterized protein</fullName>
    </submittedName>
</protein>
<dbReference type="EnsemblMetazoa" id="AALB010282-RA">
    <property type="protein sequence ID" value="AALB010282-PA"/>
    <property type="gene ID" value="AALB010282"/>
</dbReference>
<dbReference type="PROSITE" id="PS50240">
    <property type="entry name" value="TRYPSIN_DOM"/>
    <property type="match status" value="1"/>
</dbReference>
<sequence length="256" mass="27493">MKQVIGVLIVVAVLSGVSYAANGTVSGRIIGGSNVIINDYPFMVRMYRDLNSYCGAVVIGPYHALTAAHCVYGIDSNAVYGQIHFRGGSTNQYSGGNVFSAWKLTMHPLYNHTSLEYDIAVVEITTSFYRNPIIKPIPMQEFEPAASTSCYALGWGNTSPSGPQSPTLQIGYYTLGSQQYCYSMHPIAFATPSKYCATSQGGRICFGDSGGALVCGGRLHGINSFLSGWCDANKVEGFAKVPFSGIRSFIRQVSGI</sequence>
<dbReference type="SMART" id="SM00020">
    <property type="entry name" value="Tryp_SPc"/>
    <property type="match status" value="1"/>
</dbReference>
<keyword evidence="7" id="KW-1185">Reference proteome</keyword>
<dbReference type="AlphaFoldDB" id="A0A182FUP7"/>
<dbReference type="InterPro" id="IPR009003">
    <property type="entry name" value="Peptidase_S1_PA"/>
</dbReference>
<dbReference type="Proteomes" id="UP000069272">
    <property type="component" value="Chromosome 3R"/>
</dbReference>
<reference evidence="6 7" key="1">
    <citation type="journal article" date="2017" name="G3 (Bethesda)">
        <title>The Physical Genome Mapping of Anopheles albimanus Corrected Scaffold Misassemblies and Identified Interarm Rearrangements in Genus Anopheles.</title>
        <authorList>
            <person name="Artemov G.N."/>
            <person name="Peery A.N."/>
            <person name="Jiang X."/>
            <person name="Tu Z."/>
            <person name="Stegniy V.N."/>
            <person name="Sharakhova M.V."/>
            <person name="Sharakhov I.V."/>
        </authorList>
    </citation>
    <scope>NUCLEOTIDE SEQUENCE [LARGE SCALE GENOMIC DNA]</scope>
    <source>
        <strain evidence="6 7">ALBI9_A</strain>
    </source>
</reference>
<dbReference type="Gene3D" id="2.40.10.10">
    <property type="entry name" value="Trypsin-like serine proteases"/>
    <property type="match status" value="1"/>
</dbReference>
<keyword evidence="3" id="KW-0720">Serine protease</keyword>
<dbReference type="PANTHER" id="PTHR24276">
    <property type="entry name" value="POLYSERASE-RELATED"/>
    <property type="match status" value="1"/>
</dbReference>
<dbReference type="STRING" id="7167.A0A182FUP7"/>
<dbReference type="InterPro" id="IPR018114">
    <property type="entry name" value="TRYPSIN_HIS"/>
</dbReference>
<dbReference type="PANTHER" id="PTHR24276:SF96">
    <property type="entry name" value="PEPTIDASE S1 DOMAIN-CONTAINING PROTEIN"/>
    <property type="match status" value="1"/>
</dbReference>
<dbReference type="OrthoDB" id="7727603at2759"/>